<dbReference type="PANTHER" id="PTHR10824">
    <property type="entry name" value="ACYL-COENZYME A THIOESTERASE-RELATED"/>
    <property type="match status" value="1"/>
</dbReference>
<dbReference type="PANTHER" id="PTHR10824:SF4">
    <property type="entry name" value="ACYL-COENZYME A THIOESTERASE 1-LIKE"/>
    <property type="match status" value="1"/>
</dbReference>
<evidence type="ECO:0000313" key="4">
    <source>
        <dbReference type="EMBL" id="MDW2797364.1"/>
    </source>
</evidence>
<dbReference type="InterPro" id="IPR042490">
    <property type="entry name" value="Thio_Ohase/BAAT_N"/>
</dbReference>
<dbReference type="Gene3D" id="2.60.40.2240">
    <property type="entry name" value="Acyl-CoA thioester hydrolase/BAAT N-terminal domain"/>
    <property type="match status" value="1"/>
</dbReference>
<accession>A0ABU4GIC3</accession>
<sequence length="418" mass="47516">MNITILGSTEFVDERLDFIISDLEPDTECNIEFELQYSWCDAICKSYGLYKTDKNGIVNLAETAPVEGDYKGIDSMGLFASCKEMRPVKNIRYERDFTREYLVCCLTVTCCGEKMVKSFKRYFTDKEVQCKRITTPITGHYFYHSDKKTTHSILLLGGSEGVANPMLPIAACLANKGFNVLSLQYFSPAGDPDPRKELPAFLRLIPVEYINAGIDWLCNMSETADVSIMGFSRGAELALLTSTLNEKVKKVIAVSPSAYVWQGIYTISSAWSLEKMPIPRLVVFPILAFIESIKNTIIQIFNLPQGYYLSYELSRNLIPDRFKEKARIKIEKTEAHILLVAGKKDFVWNSVASVKIIKDTMEAHHKGEKIFCEIYENAGHYFRPPFIFGEEVKDTNNKTILSKINEDFWNSVIVFLSN</sequence>
<dbReference type="Proteomes" id="UP001276854">
    <property type="component" value="Unassembled WGS sequence"/>
</dbReference>
<dbReference type="InterPro" id="IPR006862">
    <property type="entry name" value="Thio_Ohase/aa_AcTrfase"/>
</dbReference>
<gene>
    <name evidence="4" type="ORF">RZO55_07210</name>
</gene>
<organism evidence="4 5">
    <name type="scientific">Clostridium boliviensis</name>
    <dbReference type="NCBI Taxonomy" id="318465"/>
    <lineage>
        <taxon>Bacteria</taxon>
        <taxon>Bacillati</taxon>
        <taxon>Bacillota</taxon>
        <taxon>Clostridia</taxon>
        <taxon>Eubacteriales</taxon>
        <taxon>Clostridiaceae</taxon>
        <taxon>Clostridium</taxon>
    </lineage>
</organism>
<evidence type="ECO:0000259" key="2">
    <source>
        <dbReference type="Pfam" id="PF04775"/>
    </source>
</evidence>
<name>A0ABU4GIC3_9CLOT</name>
<dbReference type="InterPro" id="IPR029058">
    <property type="entry name" value="AB_hydrolase_fold"/>
</dbReference>
<dbReference type="Gene3D" id="3.40.50.1820">
    <property type="entry name" value="alpha/beta hydrolase"/>
    <property type="match status" value="1"/>
</dbReference>
<comment type="similarity">
    <text evidence="1">Belongs to the C/M/P thioester hydrolase family.</text>
</comment>
<evidence type="ECO:0000256" key="1">
    <source>
        <dbReference type="ARBA" id="ARBA00006538"/>
    </source>
</evidence>
<proteinExistence type="inferred from homology"/>
<dbReference type="Pfam" id="PF04775">
    <property type="entry name" value="Bile_Hydr_Trans"/>
    <property type="match status" value="1"/>
</dbReference>
<dbReference type="EMBL" id="JAWONS010000109">
    <property type="protein sequence ID" value="MDW2797364.1"/>
    <property type="molecule type" value="Genomic_DNA"/>
</dbReference>
<protein>
    <submittedName>
        <fullName evidence="4">Acyl-CoA thioesterase/bile acid-CoA:amino acid N-acyltransferase family protein</fullName>
    </submittedName>
</protein>
<evidence type="ECO:0000313" key="5">
    <source>
        <dbReference type="Proteomes" id="UP001276854"/>
    </source>
</evidence>
<dbReference type="SUPFAM" id="SSF53474">
    <property type="entry name" value="alpha/beta-Hydrolases"/>
    <property type="match status" value="1"/>
</dbReference>
<dbReference type="PIRSF" id="PIRSF016521">
    <property type="entry name" value="Acyl-CoA_hydro"/>
    <property type="match status" value="1"/>
</dbReference>
<dbReference type="Pfam" id="PF08840">
    <property type="entry name" value="BAAT_C"/>
    <property type="match status" value="1"/>
</dbReference>
<reference evidence="4 5" key="1">
    <citation type="submission" date="2023-10" db="EMBL/GenBank/DDBJ databases">
        <title>A novel Glycoside Hydrolase 43-Like Enzyme from Clostrdium boliviensis is an Endo-xylanase, and a Candidate for Xylooligosaccharides Production from Different Xylan Substrates.</title>
        <authorList>
            <person name="Alvarez M.T."/>
            <person name="Rocabado-Villegas L.R."/>
            <person name="Salas-Veizaga D.M."/>
            <person name="Linares-Pasten J.A."/>
            <person name="Gudmundsdottir E.E."/>
            <person name="Hreggvidsson G.O."/>
            <person name="Adlercreutz P."/>
            <person name="Nordberg Karlsson E."/>
        </authorList>
    </citation>
    <scope>NUCLEOTIDE SEQUENCE [LARGE SCALE GENOMIC DNA]</scope>
    <source>
        <strain evidence="4 5">E-1</strain>
    </source>
</reference>
<keyword evidence="5" id="KW-1185">Reference proteome</keyword>
<feature type="domain" description="BAAT/Acyl-CoA thioester hydrolase C-terminal" evidence="3">
    <location>
        <begin position="205"/>
        <end position="387"/>
    </location>
</feature>
<dbReference type="RefSeq" id="WP_318063615.1">
    <property type="nucleotide sequence ID" value="NZ_JAWONS010000109.1"/>
</dbReference>
<comment type="caution">
    <text evidence="4">The sequence shown here is derived from an EMBL/GenBank/DDBJ whole genome shotgun (WGS) entry which is preliminary data.</text>
</comment>
<feature type="domain" description="Acyl-CoA thioester hydrolase/bile acid-CoA amino acid N-acetyltransferase" evidence="2">
    <location>
        <begin position="13"/>
        <end position="134"/>
    </location>
</feature>
<dbReference type="InterPro" id="IPR014940">
    <property type="entry name" value="BAAT_C"/>
</dbReference>
<evidence type="ECO:0000259" key="3">
    <source>
        <dbReference type="Pfam" id="PF08840"/>
    </source>
</evidence>
<dbReference type="InterPro" id="IPR016662">
    <property type="entry name" value="Acyl-CoA_thioEstase_long-chain"/>
</dbReference>